<protein>
    <submittedName>
        <fullName evidence="2">Uncharacterized protein</fullName>
    </submittedName>
</protein>
<dbReference type="Proteomes" id="UP000585474">
    <property type="component" value="Unassembled WGS sequence"/>
</dbReference>
<comment type="caution">
    <text evidence="2">The sequence shown here is derived from an EMBL/GenBank/DDBJ whole genome shotgun (WGS) entry which is preliminary data.</text>
</comment>
<feature type="region of interest" description="Disordered" evidence="1">
    <location>
        <begin position="58"/>
        <end position="80"/>
    </location>
</feature>
<dbReference type="EMBL" id="BJWL01000029">
    <property type="protein sequence ID" value="GFZ21285.1"/>
    <property type="molecule type" value="Genomic_DNA"/>
</dbReference>
<proteinExistence type="predicted"/>
<evidence type="ECO:0000313" key="3">
    <source>
        <dbReference type="Proteomes" id="UP000585474"/>
    </source>
</evidence>
<gene>
    <name evidence="2" type="ORF">Acr_29g0004470</name>
</gene>
<feature type="compositionally biased region" description="Basic and acidic residues" evidence="1">
    <location>
        <begin position="157"/>
        <end position="173"/>
    </location>
</feature>
<reference evidence="2 3" key="1">
    <citation type="submission" date="2019-07" db="EMBL/GenBank/DDBJ databases">
        <title>De Novo Assembly of kiwifruit Actinidia rufa.</title>
        <authorList>
            <person name="Sugita-Konishi S."/>
            <person name="Sato K."/>
            <person name="Mori E."/>
            <person name="Abe Y."/>
            <person name="Kisaki G."/>
            <person name="Hamano K."/>
            <person name="Suezawa K."/>
            <person name="Otani M."/>
            <person name="Fukuda T."/>
            <person name="Manabe T."/>
            <person name="Gomi K."/>
            <person name="Tabuchi M."/>
            <person name="Akimitsu K."/>
            <person name="Kataoka I."/>
        </authorList>
    </citation>
    <scope>NUCLEOTIDE SEQUENCE [LARGE SCALE GENOMIC DNA]</scope>
    <source>
        <strain evidence="3">cv. Fuchu</strain>
    </source>
</reference>
<accession>A0A7J0HE73</accession>
<dbReference type="AlphaFoldDB" id="A0A7J0HE73"/>
<sequence>MMESSADSAPLLFCFHAPSNHDGTINRRVLTPNLGFRNGAGVGDCWVCRGRRGGDGAATDIARPGSAADEPSIGDSQPPETVLVVGPFLPIPPHGHLLEVRDPTRLQVGPDMHPRRAPPPPKVHHQVAAQRPPHLCRAPLLLAPLLGDAFGGSRGAVESKDREVEERGLMGDR</sequence>
<evidence type="ECO:0000256" key="1">
    <source>
        <dbReference type="SAM" id="MobiDB-lite"/>
    </source>
</evidence>
<evidence type="ECO:0000313" key="2">
    <source>
        <dbReference type="EMBL" id="GFZ21285.1"/>
    </source>
</evidence>
<feature type="region of interest" description="Disordered" evidence="1">
    <location>
        <begin position="151"/>
        <end position="173"/>
    </location>
</feature>
<keyword evidence="3" id="KW-1185">Reference proteome</keyword>
<name>A0A7J0HE73_9ERIC</name>
<organism evidence="2 3">
    <name type="scientific">Actinidia rufa</name>
    <dbReference type="NCBI Taxonomy" id="165716"/>
    <lineage>
        <taxon>Eukaryota</taxon>
        <taxon>Viridiplantae</taxon>
        <taxon>Streptophyta</taxon>
        <taxon>Embryophyta</taxon>
        <taxon>Tracheophyta</taxon>
        <taxon>Spermatophyta</taxon>
        <taxon>Magnoliopsida</taxon>
        <taxon>eudicotyledons</taxon>
        <taxon>Gunneridae</taxon>
        <taxon>Pentapetalae</taxon>
        <taxon>asterids</taxon>
        <taxon>Ericales</taxon>
        <taxon>Actinidiaceae</taxon>
        <taxon>Actinidia</taxon>
    </lineage>
</organism>